<evidence type="ECO:0000313" key="2">
    <source>
        <dbReference type="EMBL" id="VEN39796.1"/>
    </source>
</evidence>
<reference evidence="2 3" key="1">
    <citation type="submission" date="2019-01" db="EMBL/GenBank/DDBJ databases">
        <authorList>
            <person name="Sayadi A."/>
        </authorList>
    </citation>
    <scope>NUCLEOTIDE SEQUENCE [LARGE SCALE GENOMIC DNA]</scope>
</reference>
<keyword evidence="1" id="KW-1133">Transmembrane helix</keyword>
<keyword evidence="1" id="KW-0812">Transmembrane</keyword>
<feature type="transmembrane region" description="Helical" evidence="1">
    <location>
        <begin position="47"/>
        <end position="64"/>
    </location>
</feature>
<keyword evidence="3" id="KW-1185">Reference proteome</keyword>
<dbReference type="EMBL" id="CAACVG010005950">
    <property type="protein sequence ID" value="VEN39796.1"/>
    <property type="molecule type" value="Genomic_DNA"/>
</dbReference>
<protein>
    <submittedName>
        <fullName evidence="2">Uncharacterized protein</fullName>
    </submittedName>
</protein>
<sequence>MERSINFNKLQRKLGTRFKLRKGTVQVLEPHNRRKLNIAQKTARNRAMRLILLVLCYCAAGYMIPTAA</sequence>
<keyword evidence="1" id="KW-0472">Membrane</keyword>
<evidence type="ECO:0000313" key="3">
    <source>
        <dbReference type="Proteomes" id="UP000410492"/>
    </source>
</evidence>
<evidence type="ECO:0000256" key="1">
    <source>
        <dbReference type="SAM" id="Phobius"/>
    </source>
</evidence>
<name>A0A653BWY2_CALMS</name>
<proteinExistence type="predicted"/>
<gene>
    <name evidence="2" type="ORF">CALMAC_LOCUS4182</name>
</gene>
<accession>A0A653BWY2</accession>
<dbReference type="AlphaFoldDB" id="A0A653BWY2"/>
<dbReference type="Proteomes" id="UP000410492">
    <property type="component" value="Unassembled WGS sequence"/>
</dbReference>
<organism evidence="2 3">
    <name type="scientific">Callosobruchus maculatus</name>
    <name type="common">Southern cowpea weevil</name>
    <name type="synonym">Pulse bruchid</name>
    <dbReference type="NCBI Taxonomy" id="64391"/>
    <lineage>
        <taxon>Eukaryota</taxon>
        <taxon>Metazoa</taxon>
        <taxon>Ecdysozoa</taxon>
        <taxon>Arthropoda</taxon>
        <taxon>Hexapoda</taxon>
        <taxon>Insecta</taxon>
        <taxon>Pterygota</taxon>
        <taxon>Neoptera</taxon>
        <taxon>Endopterygota</taxon>
        <taxon>Coleoptera</taxon>
        <taxon>Polyphaga</taxon>
        <taxon>Cucujiformia</taxon>
        <taxon>Chrysomeloidea</taxon>
        <taxon>Chrysomelidae</taxon>
        <taxon>Bruchinae</taxon>
        <taxon>Bruchini</taxon>
        <taxon>Callosobruchus</taxon>
    </lineage>
</organism>